<organism evidence="5 6">
    <name type="scientific">Luedemannella helvata</name>
    <dbReference type="NCBI Taxonomy" id="349315"/>
    <lineage>
        <taxon>Bacteria</taxon>
        <taxon>Bacillati</taxon>
        <taxon>Actinomycetota</taxon>
        <taxon>Actinomycetes</taxon>
        <taxon>Micromonosporales</taxon>
        <taxon>Micromonosporaceae</taxon>
        <taxon>Luedemannella</taxon>
    </lineage>
</organism>
<dbReference type="Proteomes" id="UP001500655">
    <property type="component" value="Unassembled WGS sequence"/>
</dbReference>
<dbReference type="EMBL" id="BAAALS010000039">
    <property type="protein sequence ID" value="GAA1774603.1"/>
    <property type="molecule type" value="Genomic_DNA"/>
</dbReference>
<dbReference type="PANTHER" id="PTHR43782:SF3">
    <property type="entry name" value="ARGINASE"/>
    <property type="match status" value="1"/>
</dbReference>
<comment type="caution">
    <text evidence="5">The sequence shown here is derived from an EMBL/GenBank/DDBJ whole genome shotgun (WGS) entry which is preliminary data.</text>
</comment>
<dbReference type="InterPro" id="IPR023696">
    <property type="entry name" value="Ureohydrolase_dom_sf"/>
</dbReference>
<sequence length="252" mass="26331">MTLLVPYHQDDFLPDLGAALPPLTPTTTVVARLPDDARGWSRLAPIYRAVADAVQSRVRPGACQTVVSGCCCVSLGTLAGLQRAGVDAGVVWFDAHGDVQTMETSASGYLGGMPLRMMVGYRPELVGVRAIAESRAVLVDARDLDPPEVDYLRGADIRRSTVEELDTAALPDGPLLLHVDCDVVAAEDLPGLRFPVPGGPSAAAVVAALARVLATGRVAALDIACTWDPAAPDPTGARPRLLADLLALASRP</sequence>
<dbReference type="PRINTS" id="PR00116">
    <property type="entry name" value="ARGINASE"/>
</dbReference>
<evidence type="ECO:0000313" key="5">
    <source>
        <dbReference type="EMBL" id="GAA1774603.1"/>
    </source>
</evidence>
<dbReference type="InterPro" id="IPR006035">
    <property type="entry name" value="Ureohydrolase"/>
</dbReference>
<comment type="similarity">
    <text evidence="4">Belongs to the arginase family.</text>
</comment>
<dbReference type="Gene3D" id="3.40.800.10">
    <property type="entry name" value="Ureohydrolase domain"/>
    <property type="match status" value="1"/>
</dbReference>
<reference evidence="6" key="1">
    <citation type="journal article" date="2019" name="Int. J. Syst. Evol. Microbiol.">
        <title>The Global Catalogue of Microorganisms (GCM) 10K type strain sequencing project: providing services to taxonomists for standard genome sequencing and annotation.</title>
        <authorList>
            <consortium name="The Broad Institute Genomics Platform"/>
            <consortium name="The Broad Institute Genome Sequencing Center for Infectious Disease"/>
            <person name="Wu L."/>
            <person name="Ma J."/>
        </authorList>
    </citation>
    <scope>NUCLEOTIDE SEQUENCE [LARGE SCALE GENOMIC DNA]</scope>
    <source>
        <strain evidence="6">JCM 13249</strain>
    </source>
</reference>
<dbReference type="PANTHER" id="PTHR43782">
    <property type="entry name" value="ARGINASE"/>
    <property type="match status" value="1"/>
</dbReference>
<gene>
    <name evidence="5" type="ORF">GCM10009681_52730</name>
</gene>
<keyword evidence="2" id="KW-0378">Hydrolase</keyword>
<evidence type="ECO:0000256" key="1">
    <source>
        <dbReference type="ARBA" id="ARBA00022723"/>
    </source>
</evidence>
<keyword evidence="1" id="KW-0479">Metal-binding</keyword>
<evidence type="ECO:0000313" key="6">
    <source>
        <dbReference type="Proteomes" id="UP001500655"/>
    </source>
</evidence>
<dbReference type="RefSeq" id="WP_344087722.1">
    <property type="nucleotide sequence ID" value="NZ_BAAALS010000039.1"/>
</dbReference>
<evidence type="ECO:0008006" key="7">
    <source>
        <dbReference type="Google" id="ProtNLM"/>
    </source>
</evidence>
<accession>A0ABP4XAU6</accession>
<proteinExistence type="inferred from homology"/>
<dbReference type="PROSITE" id="PS51409">
    <property type="entry name" value="ARGINASE_2"/>
    <property type="match status" value="1"/>
</dbReference>
<keyword evidence="6" id="KW-1185">Reference proteome</keyword>
<keyword evidence="3" id="KW-0464">Manganese</keyword>
<dbReference type="SUPFAM" id="SSF52768">
    <property type="entry name" value="Arginase/deacetylase"/>
    <property type="match status" value="1"/>
</dbReference>
<evidence type="ECO:0000256" key="4">
    <source>
        <dbReference type="PROSITE-ProRule" id="PRU00742"/>
    </source>
</evidence>
<evidence type="ECO:0000256" key="2">
    <source>
        <dbReference type="ARBA" id="ARBA00022801"/>
    </source>
</evidence>
<name>A0ABP4XAU6_9ACTN</name>
<evidence type="ECO:0000256" key="3">
    <source>
        <dbReference type="ARBA" id="ARBA00023211"/>
    </source>
</evidence>
<dbReference type="Pfam" id="PF00491">
    <property type="entry name" value="Arginase"/>
    <property type="match status" value="1"/>
</dbReference>
<protein>
    <recommendedName>
        <fullName evidence="7">Arginase</fullName>
    </recommendedName>
</protein>